<dbReference type="AlphaFoldDB" id="A0A166RU35"/>
<name>A0A166RU35_9AGAM</name>
<gene>
    <name evidence="1" type="ORF">FIBSPDRAFT_885511</name>
</gene>
<proteinExistence type="predicted"/>
<accession>A0A166RU35</accession>
<protein>
    <submittedName>
        <fullName evidence="1">Uncharacterized protein</fullName>
    </submittedName>
</protein>
<organism evidence="1">
    <name type="scientific">Athelia psychrophila</name>
    <dbReference type="NCBI Taxonomy" id="1759441"/>
    <lineage>
        <taxon>Eukaryota</taxon>
        <taxon>Fungi</taxon>
        <taxon>Dikarya</taxon>
        <taxon>Basidiomycota</taxon>
        <taxon>Agaricomycotina</taxon>
        <taxon>Agaricomycetes</taxon>
        <taxon>Agaricomycetidae</taxon>
        <taxon>Atheliales</taxon>
        <taxon>Atheliaceae</taxon>
        <taxon>Athelia</taxon>
    </lineage>
</organism>
<evidence type="ECO:0000313" key="1">
    <source>
        <dbReference type="EMBL" id="KZP28653.1"/>
    </source>
</evidence>
<reference evidence="1" key="1">
    <citation type="journal article" date="2016" name="Mol. Biol. Evol.">
        <title>Comparative Genomics of Early-Diverging Mushroom-Forming Fungi Provides Insights into the Origins of Lignocellulose Decay Capabilities.</title>
        <authorList>
            <person name="Nagy L.G."/>
            <person name="Riley R."/>
            <person name="Tritt A."/>
            <person name="Adam C."/>
            <person name="Daum C."/>
            <person name="Floudas D."/>
            <person name="Sun H."/>
            <person name="Yadav J.S."/>
            <person name="Pangilinan J."/>
            <person name="Larsson K.H."/>
            <person name="Matsuura K."/>
            <person name="Barry K."/>
            <person name="Labutti K."/>
            <person name="Kuo R."/>
            <person name="Ohm R.A."/>
            <person name="Bhattacharya S.S."/>
            <person name="Shirouzu T."/>
            <person name="Yoshinaga Y."/>
            <person name="Martin F.M."/>
            <person name="Grigoriev I.V."/>
            <person name="Hibbett D.S."/>
        </authorList>
    </citation>
    <scope>NUCLEOTIDE SEQUENCE [LARGE SCALE GENOMIC DNA]</scope>
    <source>
        <strain evidence="1">CBS 109695</strain>
    </source>
</reference>
<dbReference type="OrthoDB" id="3543113at2759"/>
<dbReference type="EMBL" id="KV417502">
    <property type="protein sequence ID" value="KZP28653.1"/>
    <property type="molecule type" value="Genomic_DNA"/>
</dbReference>
<sequence>MSEILTFISIIFEKNNNRHSTDLRGELVLCALARLPAPRKFSASINLNGLTVSPMQPPPPPSRFPHLEGIHIRVGGFGTAETFGNLILVPLFVKLAVSVAFQPSAPVLQQLFATLLRLSLKTVDNPFLTSLTDAWPMLEELCTSYQSDDGDEDEREAPPTQITVTGLRASAARPNLTKSTLPEVFPHRADIRSYWSDLDIYRHGGLNDTCTLWLECTEFRVVPLHIAGNVVFRLACETAPMQFGHIEVGNAGLTISLESVSELARRT</sequence>